<reference evidence="2 3" key="1">
    <citation type="submission" date="2019-12" db="EMBL/GenBank/DDBJ databases">
        <authorList>
            <person name="Alioto T."/>
            <person name="Alioto T."/>
            <person name="Gomez Garrido J."/>
        </authorList>
    </citation>
    <scope>NUCLEOTIDE SEQUENCE [LARGE SCALE GENOMIC DNA]</scope>
</reference>
<evidence type="ECO:0000313" key="3">
    <source>
        <dbReference type="Proteomes" id="UP000594638"/>
    </source>
</evidence>
<dbReference type="GO" id="GO:0005737">
    <property type="term" value="C:cytoplasm"/>
    <property type="evidence" value="ECO:0007669"/>
    <property type="project" value="TreeGrafter"/>
</dbReference>
<proteinExistence type="inferred from homology"/>
<evidence type="ECO:0000313" key="2">
    <source>
        <dbReference type="EMBL" id="CAA3003312.1"/>
    </source>
</evidence>
<protein>
    <recommendedName>
        <fullName evidence="1">Pre-mRNA-processing factor 19</fullName>
        <ecNumber evidence="1">2.3.2.27</ecNumber>
    </recommendedName>
</protein>
<keyword evidence="3" id="KW-1185">Reference proteome</keyword>
<dbReference type="GO" id="GO:0070534">
    <property type="term" value="P:protein K63-linked ubiquitination"/>
    <property type="evidence" value="ECO:0007669"/>
    <property type="project" value="UniProtKB-UniRule"/>
</dbReference>
<dbReference type="EC" id="2.3.2.27" evidence="1"/>
<dbReference type="InterPro" id="IPR038959">
    <property type="entry name" value="Prp19"/>
</dbReference>
<dbReference type="AlphaFoldDB" id="A0A8S0TDX2"/>
<keyword evidence="1" id="KW-0747">Spliceosome</keyword>
<dbReference type="GO" id="GO:0006281">
    <property type="term" value="P:DNA repair"/>
    <property type="evidence" value="ECO:0007669"/>
    <property type="project" value="UniProtKB-KW"/>
</dbReference>
<keyword evidence="1" id="KW-0507">mRNA processing</keyword>
<dbReference type="PANTHER" id="PTHR43995">
    <property type="entry name" value="PRE-MRNA-PROCESSING FACTOR 19"/>
    <property type="match status" value="1"/>
</dbReference>
<dbReference type="PANTHER" id="PTHR43995:SF1">
    <property type="entry name" value="PRE-MRNA-PROCESSING FACTOR 19"/>
    <property type="match status" value="1"/>
</dbReference>
<dbReference type="OrthoDB" id="1746347at2759"/>
<keyword evidence="1" id="KW-0234">DNA repair</keyword>
<keyword evidence="1" id="KW-0539">Nucleus</keyword>
<dbReference type="GO" id="GO:0071006">
    <property type="term" value="C:U2-type catalytic step 1 spliceosome"/>
    <property type="evidence" value="ECO:0007669"/>
    <property type="project" value="TreeGrafter"/>
</dbReference>
<comment type="subcellular location">
    <subcellularLocation>
        <location evidence="1">Nucleus</location>
    </subcellularLocation>
</comment>
<keyword evidence="1" id="KW-0508">mRNA splicing</keyword>
<comment type="function">
    <text evidence="1">Ubiquitin-protein ligase which is mainly involved pre-mRNA splicing and DNA repair. Required for pre-mRNA splicing as component of the spliceosome.</text>
</comment>
<comment type="caution">
    <text evidence="2">The sequence shown here is derived from an EMBL/GenBank/DDBJ whole genome shotgun (WGS) entry which is preliminary data.</text>
</comment>
<accession>A0A8S0TDX2</accession>
<comment type="subunit">
    <text evidence="1">Homotetramer.</text>
</comment>
<name>A0A8S0TDX2_OLEEU</name>
<dbReference type="EMBL" id="CACTIH010005948">
    <property type="protein sequence ID" value="CAA3003312.1"/>
    <property type="molecule type" value="Genomic_DNA"/>
</dbReference>
<comment type="similarity">
    <text evidence="1">Belongs to the WD repeat PRP19 family.</text>
</comment>
<feature type="non-terminal residue" evidence="2">
    <location>
        <position position="1"/>
    </location>
</feature>
<comment type="pathway">
    <text evidence="1">Protein modification; protein ubiquitination.</text>
</comment>
<dbReference type="Gramene" id="OE9A103872T1">
    <property type="protein sequence ID" value="OE9A103872C1"/>
    <property type="gene ID" value="OE9A103872"/>
</dbReference>
<dbReference type="GO" id="GO:0000974">
    <property type="term" value="C:Prp19 complex"/>
    <property type="evidence" value="ECO:0007669"/>
    <property type="project" value="UniProtKB-UniRule"/>
</dbReference>
<evidence type="ECO:0000256" key="1">
    <source>
        <dbReference type="RuleBase" id="RU367101"/>
    </source>
</evidence>
<keyword evidence="1" id="KW-0833">Ubl conjugation pathway</keyword>
<dbReference type="GO" id="GO:0000398">
    <property type="term" value="P:mRNA splicing, via spliceosome"/>
    <property type="evidence" value="ECO:0007669"/>
    <property type="project" value="InterPro"/>
</dbReference>
<sequence>MGKEVRPGISNNIIAKLSDFNVALSHLRKKRKIPTTLASFNAVEKYTQLNGYPLHWTKQACHIIFRHPVFQ</sequence>
<keyword evidence="1" id="KW-0808">Transferase</keyword>
<comment type="catalytic activity">
    <reaction evidence="1">
        <text>S-ubiquitinyl-[E2 ubiquitin-conjugating enzyme]-L-cysteine + [acceptor protein]-L-lysine = [E2 ubiquitin-conjugating enzyme]-L-cysteine + N(6)-ubiquitinyl-[acceptor protein]-L-lysine.</text>
        <dbReference type="EC" id="2.3.2.27"/>
    </reaction>
</comment>
<organism evidence="2 3">
    <name type="scientific">Olea europaea subsp. europaea</name>
    <dbReference type="NCBI Taxonomy" id="158383"/>
    <lineage>
        <taxon>Eukaryota</taxon>
        <taxon>Viridiplantae</taxon>
        <taxon>Streptophyta</taxon>
        <taxon>Embryophyta</taxon>
        <taxon>Tracheophyta</taxon>
        <taxon>Spermatophyta</taxon>
        <taxon>Magnoliopsida</taxon>
        <taxon>eudicotyledons</taxon>
        <taxon>Gunneridae</taxon>
        <taxon>Pentapetalae</taxon>
        <taxon>asterids</taxon>
        <taxon>lamiids</taxon>
        <taxon>Lamiales</taxon>
        <taxon>Oleaceae</taxon>
        <taxon>Oleeae</taxon>
        <taxon>Olea</taxon>
    </lineage>
</organism>
<dbReference type="GO" id="GO:0061630">
    <property type="term" value="F:ubiquitin protein ligase activity"/>
    <property type="evidence" value="ECO:0007669"/>
    <property type="project" value="UniProtKB-UniRule"/>
</dbReference>
<gene>
    <name evidence="2" type="ORF">OLEA9_A103872</name>
</gene>
<dbReference type="Proteomes" id="UP000594638">
    <property type="component" value="Unassembled WGS sequence"/>
</dbReference>
<keyword evidence="1" id="KW-0227">DNA damage</keyword>